<organism evidence="1 2">
    <name type="scientific">Brachybacterium tyrofermentans</name>
    <dbReference type="NCBI Taxonomy" id="47848"/>
    <lineage>
        <taxon>Bacteria</taxon>
        <taxon>Bacillati</taxon>
        <taxon>Actinomycetota</taxon>
        <taxon>Actinomycetes</taxon>
        <taxon>Micrococcales</taxon>
        <taxon>Dermabacteraceae</taxon>
        <taxon>Brachybacterium</taxon>
    </lineage>
</organism>
<evidence type="ECO:0000313" key="1">
    <source>
        <dbReference type="EMBL" id="MFC5296604.1"/>
    </source>
</evidence>
<comment type="caution">
    <text evidence="1">The sequence shown here is derived from an EMBL/GenBank/DDBJ whole genome shotgun (WGS) entry which is preliminary data.</text>
</comment>
<protein>
    <submittedName>
        <fullName evidence="1">DUF3046 domain-containing protein</fullName>
    </submittedName>
</protein>
<name>A0ABW0FCB0_9MICO</name>
<accession>A0ABW0FCB0</accession>
<reference evidence="2" key="1">
    <citation type="journal article" date="2019" name="Int. J. Syst. Evol. Microbiol.">
        <title>The Global Catalogue of Microorganisms (GCM) 10K type strain sequencing project: providing services to taxonomists for standard genome sequencing and annotation.</title>
        <authorList>
            <consortium name="The Broad Institute Genomics Platform"/>
            <consortium name="The Broad Institute Genome Sequencing Center for Infectious Disease"/>
            <person name="Wu L."/>
            <person name="Ma J."/>
        </authorList>
    </citation>
    <scope>NUCLEOTIDE SEQUENCE [LARGE SCALE GENOMIC DNA]</scope>
    <source>
        <strain evidence="2">CGMCC 1.16455</strain>
    </source>
</reference>
<dbReference type="RefSeq" id="WP_193116354.1">
    <property type="nucleotide sequence ID" value="NZ_BAAAIR010000046.1"/>
</dbReference>
<gene>
    <name evidence="1" type="ORF">ACFPK8_03710</name>
</gene>
<evidence type="ECO:0000313" key="2">
    <source>
        <dbReference type="Proteomes" id="UP001595937"/>
    </source>
</evidence>
<proteinExistence type="predicted"/>
<keyword evidence="2" id="KW-1185">Reference proteome</keyword>
<dbReference type="EMBL" id="JBHSLN010000012">
    <property type="protein sequence ID" value="MFC5296604.1"/>
    <property type="molecule type" value="Genomic_DNA"/>
</dbReference>
<dbReference type="Pfam" id="PF11248">
    <property type="entry name" value="DUF3046"/>
    <property type="match status" value="1"/>
</dbReference>
<dbReference type="Proteomes" id="UP001595937">
    <property type="component" value="Unassembled WGS sequence"/>
</dbReference>
<sequence length="74" mass="8392">MRRSEFTELADHVFGPVLAGTYVRDLVLEGAGGMTAAQALEHGVPVRRVWVSLCDAMEVPESRRWEVPLEQRRR</sequence>
<dbReference type="GeneID" id="303298482"/>
<dbReference type="InterPro" id="IPR021408">
    <property type="entry name" value="DUF3046"/>
</dbReference>